<evidence type="ECO:0000256" key="4">
    <source>
        <dbReference type="ARBA" id="ARBA00016218"/>
    </source>
</evidence>
<evidence type="ECO:0000256" key="9">
    <source>
        <dbReference type="ARBA" id="ARBA00022909"/>
    </source>
</evidence>
<dbReference type="PROSITE" id="PS00794">
    <property type="entry name" value="HPPK"/>
    <property type="match status" value="1"/>
</dbReference>
<evidence type="ECO:0000313" key="15">
    <source>
        <dbReference type="Proteomes" id="UP001069090"/>
    </source>
</evidence>
<feature type="domain" description="7,8-dihydro-6-hydroxymethylpterin-pyrophosphokinase" evidence="13">
    <location>
        <begin position="88"/>
        <end position="99"/>
    </location>
</feature>
<evidence type="ECO:0000256" key="2">
    <source>
        <dbReference type="ARBA" id="ARBA00005810"/>
    </source>
</evidence>
<dbReference type="NCBIfam" id="TIGR01498">
    <property type="entry name" value="folK"/>
    <property type="match status" value="1"/>
</dbReference>
<evidence type="ECO:0000259" key="13">
    <source>
        <dbReference type="PROSITE" id="PS00794"/>
    </source>
</evidence>
<name>A0A9J6RS97_9GAMM</name>
<dbReference type="EC" id="2.7.6.3" evidence="3"/>
<organism evidence="14 15">
    <name type="scientific">Dasania phycosphaerae</name>
    <dbReference type="NCBI Taxonomy" id="2950436"/>
    <lineage>
        <taxon>Bacteria</taxon>
        <taxon>Pseudomonadati</taxon>
        <taxon>Pseudomonadota</taxon>
        <taxon>Gammaproteobacteria</taxon>
        <taxon>Cellvibrionales</taxon>
        <taxon>Spongiibacteraceae</taxon>
        <taxon>Dasania</taxon>
    </lineage>
</organism>
<keyword evidence="9" id="KW-0289">Folate biosynthesis</keyword>
<evidence type="ECO:0000256" key="10">
    <source>
        <dbReference type="ARBA" id="ARBA00029409"/>
    </source>
</evidence>
<keyword evidence="7" id="KW-0418">Kinase</keyword>
<comment type="caution">
    <text evidence="14">The sequence shown here is derived from an EMBL/GenBank/DDBJ whole genome shotgun (WGS) entry which is preliminary data.</text>
</comment>
<evidence type="ECO:0000256" key="6">
    <source>
        <dbReference type="ARBA" id="ARBA00022741"/>
    </source>
</evidence>
<evidence type="ECO:0000313" key="14">
    <source>
        <dbReference type="EMBL" id="MCZ0867048.1"/>
    </source>
</evidence>
<dbReference type="Gene3D" id="3.30.70.560">
    <property type="entry name" value="7,8-Dihydro-6-hydroxymethylpterin-pyrophosphokinase HPPK"/>
    <property type="match status" value="1"/>
</dbReference>
<dbReference type="GO" id="GO:0046656">
    <property type="term" value="P:folic acid biosynthetic process"/>
    <property type="evidence" value="ECO:0007669"/>
    <property type="project" value="UniProtKB-KW"/>
</dbReference>
<comment type="function">
    <text evidence="10">Catalyzes the transfer of pyrophosphate from adenosine triphosphate (ATP) to 6-hydroxymethyl-7,8-dihydropterin, an enzymatic step in folate biosynthesis pathway.</text>
</comment>
<protein>
    <recommendedName>
        <fullName evidence="4">2-amino-4-hydroxy-6-hydroxymethyldihydropteridine pyrophosphokinase</fullName>
        <ecNumber evidence="3">2.7.6.3</ecNumber>
    </recommendedName>
    <alternativeName>
        <fullName evidence="11">6-hydroxymethyl-7,8-dihydropterin pyrophosphokinase</fullName>
    </alternativeName>
    <alternativeName>
        <fullName evidence="12">7,8-dihydro-6-hydroxymethylpterin-pyrophosphokinase</fullName>
    </alternativeName>
</protein>
<dbReference type="PANTHER" id="PTHR43071:SF1">
    <property type="entry name" value="2-AMINO-4-HYDROXY-6-HYDROXYMETHYLDIHYDROPTERIDINE PYROPHOSPHOKINASE"/>
    <property type="match status" value="1"/>
</dbReference>
<evidence type="ECO:0000256" key="5">
    <source>
        <dbReference type="ARBA" id="ARBA00022679"/>
    </source>
</evidence>
<evidence type="ECO:0000256" key="11">
    <source>
        <dbReference type="ARBA" id="ARBA00029766"/>
    </source>
</evidence>
<keyword evidence="8" id="KW-0067">ATP-binding</keyword>
<comment type="pathway">
    <text evidence="1">Cofactor biosynthesis; tetrahydrofolate biosynthesis; 2-amino-4-hydroxy-6-hydroxymethyl-7,8-dihydropteridine diphosphate from 7,8-dihydroneopterin triphosphate: step 4/4.</text>
</comment>
<keyword evidence="6" id="KW-0547">Nucleotide-binding</keyword>
<reference evidence="14 15" key="1">
    <citation type="submission" date="2022-12" db="EMBL/GenBank/DDBJ databases">
        <title>Dasania phycosphaerae sp. nov., isolated from particulate material of the south coast of Korea.</title>
        <authorList>
            <person name="Jiang Y."/>
        </authorList>
    </citation>
    <scope>NUCLEOTIDE SEQUENCE [LARGE SCALE GENOMIC DNA]</scope>
    <source>
        <strain evidence="14 15">GY-19</strain>
    </source>
</reference>
<dbReference type="RefSeq" id="WP_258332977.1">
    <property type="nucleotide sequence ID" value="NZ_JAPTGG010000021.1"/>
</dbReference>
<dbReference type="CDD" id="cd00483">
    <property type="entry name" value="HPPK"/>
    <property type="match status" value="1"/>
</dbReference>
<dbReference type="GO" id="GO:0016301">
    <property type="term" value="F:kinase activity"/>
    <property type="evidence" value="ECO:0007669"/>
    <property type="project" value="UniProtKB-KW"/>
</dbReference>
<dbReference type="Proteomes" id="UP001069090">
    <property type="component" value="Unassembled WGS sequence"/>
</dbReference>
<comment type="similarity">
    <text evidence="2">Belongs to the HPPK family.</text>
</comment>
<gene>
    <name evidence="14" type="primary">folK</name>
    <name evidence="14" type="ORF">O0V09_17760</name>
</gene>
<dbReference type="GO" id="GO:0003848">
    <property type="term" value="F:2-amino-4-hydroxy-6-hydroxymethyldihydropteridine diphosphokinase activity"/>
    <property type="evidence" value="ECO:0007669"/>
    <property type="project" value="UniProtKB-EC"/>
</dbReference>
<evidence type="ECO:0000256" key="3">
    <source>
        <dbReference type="ARBA" id="ARBA00013253"/>
    </source>
</evidence>
<dbReference type="GO" id="GO:0005524">
    <property type="term" value="F:ATP binding"/>
    <property type="evidence" value="ECO:0007669"/>
    <property type="project" value="UniProtKB-KW"/>
</dbReference>
<accession>A0A9J6RS97</accession>
<dbReference type="SUPFAM" id="SSF55083">
    <property type="entry name" value="6-hydroxymethyl-7,8-dihydropterin pyrophosphokinase, HPPK"/>
    <property type="match status" value="1"/>
</dbReference>
<keyword evidence="15" id="KW-1185">Reference proteome</keyword>
<evidence type="ECO:0000256" key="12">
    <source>
        <dbReference type="ARBA" id="ARBA00033413"/>
    </source>
</evidence>
<dbReference type="Pfam" id="PF01288">
    <property type="entry name" value="HPPK"/>
    <property type="match status" value="1"/>
</dbReference>
<proteinExistence type="inferred from homology"/>
<evidence type="ECO:0000256" key="1">
    <source>
        <dbReference type="ARBA" id="ARBA00005051"/>
    </source>
</evidence>
<sequence>MTLCFIGLGSNLANPQQQVNDAVKALSQLADTELLACSPWYRSTAIGPGQQDDYVNGAVMLNTQLSPLTLLDQLQAIEQQQQRVRIQRWGPRTLDLDLLAYGEQVIEQPRLSVPHPRIAERNFVIYPLYDLAPELKLANGLCIKSLRAQCGDEGLQRISDSEQ</sequence>
<evidence type="ECO:0000256" key="8">
    <source>
        <dbReference type="ARBA" id="ARBA00022840"/>
    </source>
</evidence>
<evidence type="ECO:0000256" key="7">
    <source>
        <dbReference type="ARBA" id="ARBA00022777"/>
    </source>
</evidence>
<dbReference type="AlphaFoldDB" id="A0A9J6RS97"/>
<dbReference type="InterPro" id="IPR035907">
    <property type="entry name" value="Hppk_sf"/>
</dbReference>
<keyword evidence="5 14" id="KW-0808">Transferase</keyword>
<dbReference type="EMBL" id="JAPTGG010000021">
    <property type="protein sequence ID" value="MCZ0867048.1"/>
    <property type="molecule type" value="Genomic_DNA"/>
</dbReference>
<dbReference type="InterPro" id="IPR000550">
    <property type="entry name" value="Hppk"/>
</dbReference>
<dbReference type="PANTHER" id="PTHR43071">
    <property type="entry name" value="2-AMINO-4-HYDROXY-6-HYDROXYMETHYLDIHYDROPTERIDINE PYROPHOSPHOKINASE"/>
    <property type="match status" value="1"/>
</dbReference>